<feature type="transmembrane region" description="Helical" evidence="3">
    <location>
        <begin position="48"/>
        <end position="67"/>
    </location>
</feature>
<keyword evidence="5" id="KW-1185">Reference proteome</keyword>
<sequence>MPLPADDRMDLEHHPRDDAGEERDGLLDQDTGHGSGKLRRRDAWDTRGFVIVALVLSNLVLAAILVFSNRAQIPPAGADQAAAVVPQLPAKLVQFHWNTPYSSPNDTEADPLWEAISPAHGHIAVDHNWAEQHNWRTSMSVPGTNGSKGLYLLESYHQLHCLKIVRETLLQLARGATPRYPVQHARHCMDYFRQFVMCHADNTPLYTIGDHTAGDGQTHVCKDWDALRNYATENSACFRDRVAFETLEEQFGHCDDGTDGLSPAIAATG</sequence>
<dbReference type="PANTHER" id="PTHR33365">
    <property type="entry name" value="YALI0B05434P"/>
    <property type="match status" value="1"/>
</dbReference>
<keyword evidence="3" id="KW-0812">Transmembrane</keyword>
<gene>
    <name evidence="4" type="ORF">B0J12DRAFT_742969</name>
</gene>
<proteinExistence type="inferred from homology"/>
<keyword evidence="3" id="KW-1133">Transmembrane helix</keyword>
<evidence type="ECO:0000313" key="4">
    <source>
        <dbReference type="EMBL" id="KAH7043356.1"/>
    </source>
</evidence>
<dbReference type="EMBL" id="JAGTJR010000023">
    <property type="protein sequence ID" value="KAH7043356.1"/>
    <property type="molecule type" value="Genomic_DNA"/>
</dbReference>
<reference evidence="4 5" key="1">
    <citation type="journal article" date="2021" name="Nat. Commun.">
        <title>Genetic determinants of endophytism in the Arabidopsis root mycobiome.</title>
        <authorList>
            <person name="Mesny F."/>
            <person name="Miyauchi S."/>
            <person name="Thiergart T."/>
            <person name="Pickel B."/>
            <person name="Atanasova L."/>
            <person name="Karlsson M."/>
            <person name="Huettel B."/>
            <person name="Barry K.W."/>
            <person name="Haridas S."/>
            <person name="Chen C."/>
            <person name="Bauer D."/>
            <person name="Andreopoulos W."/>
            <person name="Pangilinan J."/>
            <person name="LaButti K."/>
            <person name="Riley R."/>
            <person name="Lipzen A."/>
            <person name="Clum A."/>
            <person name="Drula E."/>
            <person name="Henrissat B."/>
            <person name="Kohler A."/>
            <person name="Grigoriev I.V."/>
            <person name="Martin F.M."/>
            <person name="Hacquard S."/>
        </authorList>
    </citation>
    <scope>NUCLEOTIDE SEQUENCE [LARGE SCALE GENOMIC DNA]</scope>
    <source>
        <strain evidence="4 5">MPI-SDFR-AT-0080</strain>
    </source>
</reference>
<accession>A0ABQ8G397</accession>
<organism evidence="4 5">
    <name type="scientific">Macrophomina phaseolina</name>
    <dbReference type="NCBI Taxonomy" id="35725"/>
    <lineage>
        <taxon>Eukaryota</taxon>
        <taxon>Fungi</taxon>
        <taxon>Dikarya</taxon>
        <taxon>Ascomycota</taxon>
        <taxon>Pezizomycotina</taxon>
        <taxon>Dothideomycetes</taxon>
        <taxon>Dothideomycetes incertae sedis</taxon>
        <taxon>Botryosphaeriales</taxon>
        <taxon>Botryosphaeriaceae</taxon>
        <taxon>Macrophomina</taxon>
    </lineage>
</organism>
<dbReference type="Proteomes" id="UP000774617">
    <property type="component" value="Unassembled WGS sequence"/>
</dbReference>
<keyword evidence="3" id="KW-0472">Membrane</keyword>
<evidence type="ECO:0000313" key="5">
    <source>
        <dbReference type="Proteomes" id="UP000774617"/>
    </source>
</evidence>
<dbReference type="PANTHER" id="PTHR33365:SF6">
    <property type="entry name" value="OXIDASE USTYA"/>
    <property type="match status" value="1"/>
</dbReference>
<evidence type="ECO:0000256" key="1">
    <source>
        <dbReference type="ARBA" id="ARBA00035112"/>
    </source>
</evidence>
<evidence type="ECO:0000256" key="3">
    <source>
        <dbReference type="SAM" id="Phobius"/>
    </source>
</evidence>
<name>A0ABQ8G397_9PEZI</name>
<evidence type="ECO:0000256" key="2">
    <source>
        <dbReference type="SAM" id="MobiDB-lite"/>
    </source>
</evidence>
<dbReference type="Pfam" id="PF11807">
    <property type="entry name" value="UstYa"/>
    <property type="match status" value="1"/>
</dbReference>
<feature type="region of interest" description="Disordered" evidence="2">
    <location>
        <begin position="1"/>
        <end position="39"/>
    </location>
</feature>
<comment type="similarity">
    <text evidence="1">Belongs to the ustYa family.</text>
</comment>
<comment type="caution">
    <text evidence="4">The sequence shown here is derived from an EMBL/GenBank/DDBJ whole genome shotgun (WGS) entry which is preliminary data.</text>
</comment>
<evidence type="ECO:0008006" key="6">
    <source>
        <dbReference type="Google" id="ProtNLM"/>
    </source>
</evidence>
<feature type="compositionally biased region" description="Basic and acidic residues" evidence="2">
    <location>
        <begin position="1"/>
        <end position="26"/>
    </location>
</feature>
<protein>
    <recommendedName>
        <fullName evidence="6">Oxidase ustYa</fullName>
    </recommendedName>
</protein>
<dbReference type="InterPro" id="IPR021765">
    <property type="entry name" value="UstYa-like"/>
</dbReference>